<gene>
    <name evidence="7" type="ORF">CM19_04310</name>
</gene>
<protein>
    <recommendedName>
        <fullName evidence="6">Major facilitator superfamily (MFS) profile domain-containing protein</fullName>
    </recommendedName>
</protein>
<accession>A0A031LRW0</accession>
<feature type="transmembrane region" description="Helical" evidence="5">
    <location>
        <begin position="63"/>
        <end position="85"/>
    </location>
</feature>
<keyword evidence="2 5" id="KW-0812">Transmembrane</keyword>
<dbReference type="EMBL" id="JFZT01000031">
    <property type="protein sequence ID" value="EZQ10229.1"/>
    <property type="molecule type" value="Genomic_DNA"/>
</dbReference>
<dbReference type="InterPro" id="IPR036259">
    <property type="entry name" value="MFS_trans_sf"/>
</dbReference>
<evidence type="ECO:0000256" key="2">
    <source>
        <dbReference type="ARBA" id="ARBA00022692"/>
    </source>
</evidence>
<dbReference type="SUPFAM" id="SSF103473">
    <property type="entry name" value="MFS general substrate transporter"/>
    <property type="match status" value="1"/>
</dbReference>
<feature type="transmembrane region" description="Helical" evidence="5">
    <location>
        <begin position="352"/>
        <end position="374"/>
    </location>
</feature>
<dbReference type="InterPro" id="IPR020846">
    <property type="entry name" value="MFS_dom"/>
</dbReference>
<proteinExistence type="predicted"/>
<dbReference type="PROSITE" id="PS50850">
    <property type="entry name" value="MFS"/>
    <property type="match status" value="1"/>
</dbReference>
<dbReference type="AlphaFoldDB" id="A0A031LRW0"/>
<feature type="transmembrane region" description="Helical" evidence="5">
    <location>
        <begin position="185"/>
        <end position="204"/>
    </location>
</feature>
<comment type="subcellular location">
    <subcellularLocation>
        <location evidence="1">Membrane</location>
        <topology evidence="1">Multi-pass membrane protein</topology>
    </subcellularLocation>
</comment>
<feature type="transmembrane region" description="Helical" evidence="5">
    <location>
        <begin position="233"/>
        <end position="252"/>
    </location>
</feature>
<evidence type="ECO:0000256" key="1">
    <source>
        <dbReference type="ARBA" id="ARBA00004141"/>
    </source>
</evidence>
<evidence type="ECO:0000256" key="5">
    <source>
        <dbReference type="SAM" id="Phobius"/>
    </source>
</evidence>
<feature type="transmembrane region" description="Helical" evidence="5">
    <location>
        <begin position="321"/>
        <end position="340"/>
    </location>
</feature>
<dbReference type="GO" id="GO:0022857">
    <property type="term" value="F:transmembrane transporter activity"/>
    <property type="evidence" value="ECO:0007669"/>
    <property type="project" value="InterPro"/>
</dbReference>
<dbReference type="Proteomes" id="UP000024332">
    <property type="component" value="Unassembled WGS sequence"/>
</dbReference>
<feature type="transmembrane region" description="Helical" evidence="5">
    <location>
        <begin position="386"/>
        <end position="404"/>
    </location>
</feature>
<evidence type="ECO:0000259" key="6">
    <source>
        <dbReference type="PROSITE" id="PS50850"/>
    </source>
</evidence>
<name>A0A031LRW0_9CREN</name>
<sequence>MRKIFYIEVYFIVLWYSLGNRRISSLILLSYSALVVLNQYTWINYATISNLISQIYHVSSFDVGLLDIIFPLTYIPLAIPVGIMIDKFGYRSAVIFGGLLMTLFSFFRLANFDFLFIFLGQLGVAIAQPFLLNSSAKLAKTEFSGEMSTLAIGISTLSIFIGIATGTLIPSIFVTNFSSLVTMTIYSSLVMVVFSIIFIASSILKGNSSNIKEKNLMAIKELKTLISNKNLASLYWLLLIEMGIFIGILTWIDNILGYLNFSEFQIGLIALSLIIGGIVGSFFVPLISVKIGSRRLIVMTALIISLPAVILYAIISNFPLILISNFVLGFFMLGAFPIIIDWTSELSGKVLAGSSISILYLFGNIGGTVIPLVMIPLTSFSPNHSFLTTFLVLDALTLFMVYTISKVRDVGENQVEYTSIKRRAFLQKNKNIKHDKRT</sequence>
<evidence type="ECO:0000313" key="7">
    <source>
        <dbReference type="EMBL" id="EZQ10229.1"/>
    </source>
</evidence>
<keyword evidence="3 5" id="KW-1133">Transmembrane helix</keyword>
<feature type="transmembrane region" description="Helical" evidence="5">
    <location>
        <begin position="264"/>
        <end position="284"/>
    </location>
</feature>
<dbReference type="PANTHER" id="PTHR10924:SF6">
    <property type="entry name" value="SOLUTE CARRIER FAMILY 49 MEMBER A3"/>
    <property type="match status" value="1"/>
</dbReference>
<feature type="transmembrane region" description="Helical" evidence="5">
    <location>
        <begin position="296"/>
        <end position="315"/>
    </location>
</feature>
<feature type="domain" description="Major facilitator superfamily (MFS) profile" evidence="6">
    <location>
        <begin position="25"/>
        <end position="408"/>
    </location>
</feature>
<dbReference type="STRING" id="1160895.CM19_04310"/>
<feature type="transmembrane region" description="Helical" evidence="5">
    <location>
        <begin position="148"/>
        <end position="173"/>
    </location>
</feature>
<dbReference type="InterPro" id="IPR049680">
    <property type="entry name" value="FLVCR1-2_SLC49-like"/>
</dbReference>
<dbReference type="GO" id="GO:0016020">
    <property type="term" value="C:membrane"/>
    <property type="evidence" value="ECO:0007669"/>
    <property type="project" value="UniProtKB-SubCell"/>
</dbReference>
<evidence type="ECO:0000256" key="3">
    <source>
        <dbReference type="ARBA" id="ARBA00022989"/>
    </source>
</evidence>
<evidence type="ECO:0000256" key="4">
    <source>
        <dbReference type="ARBA" id="ARBA00023136"/>
    </source>
</evidence>
<organism evidence="7 8">
    <name type="scientific">Candidatus Acidianus copahuensis</name>
    <dbReference type="NCBI Taxonomy" id="1160895"/>
    <lineage>
        <taxon>Archaea</taxon>
        <taxon>Thermoproteota</taxon>
        <taxon>Thermoprotei</taxon>
        <taxon>Sulfolobales</taxon>
        <taxon>Sulfolobaceae</taxon>
        <taxon>Acidianus</taxon>
    </lineage>
</organism>
<evidence type="ECO:0000313" key="8">
    <source>
        <dbReference type="Proteomes" id="UP000024332"/>
    </source>
</evidence>
<dbReference type="Gene3D" id="1.20.1250.20">
    <property type="entry name" value="MFS general substrate transporter like domains"/>
    <property type="match status" value="1"/>
</dbReference>
<dbReference type="PANTHER" id="PTHR10924">
    <property type="entry name" value="MAJOR FACILITATOR SUPERFAMILY PROTEIN-RELATED"/>
    <property type="match status" value="1"/>
</dbReference>
<feature type="transmembrane region" description="Helical" evidence="5">
    <location>
        <begin position="92"/>
        <end position="110"/>
    </location>
</feature>
<feature type="transmembrane region" description="Helical" evidence="5">
    <location>
        <begin position="116"/>
        <end position="136"/>
    </location>
</feature>
<comment type="caution">
    <text evidence="7">The sequence shown here is derived from an EMBL/GenBank/DDBJ whole genome shotgun (WGS) entry which is preliminary data.</text>
</comment>
<dbReference type="Pfam" id="PF07690">
    <property type="entry name" value="MFS_1"/>
    <property type="match status" value="1"/>
</dbReference>
<feature type="transmembrane region" description="Helical" evidence="5">
    <location>
        <begin position="23"/>
        <end position="43"/>
    </location>
</feature>
<reference evidence="7 8" key="1">
    <citation type="submission" date="2014-03" db="EMBL/GenBank/DDBJ databases">
        <title>Draft genome sequence of the novel thermoacidophilic archaea Acidianus copahuensis ALE1 strain, isolated from Copahue volcanic area in Neuquen Argentina.</title>
        <authorList>
            <person name="Urbieta M.S."/>
            <person name="Rascovan N."/>
            <person name="Castro C."/>
            <person name="Revale S."/>
            <person name="Giaveno M.A."/>
            <person name="Vazquez M.P."/>
            <person name="Donati E.R."/>
        </authorList>
    </citation>
    <scope>NUCLEOTIDE SEQUENCE [LARGE SCALE GENOMIC DNA]</scope>
    <source>
        <strain evidence="7 8">ALE1</strain>
    </source>
</reference>
<keyword evidence="8" id="KW-1185">Reference proteome</keyword>
<dbReference type="InterPro" id="IPR011701">
    <property type="entry name" value="MFS"/>
</dbReference>
<keyword evidence="4 5" id="KW-0472">Membrane</keyword>